<name>A0ABZ2YZB5_9BACT</name>
<dbReference type="RefSeq" id="WP_341839189.1">
    <property type="nucleotide sequence ID" value="NZ_CP149792.1"/>
</dbReference>
<protein>
    <recommendedName>
        <fullName evidence="3">DUF3887 domain-containing protein</fullName>
    </recommendedName>
</protein>
<accession>A0ABZ2YZB5</accession>
<dbReference type="EMBL" id="CP150096">
    <property type="protein sequence ID" value="WZN44407.1"/>
    <property type="molecule type" value="Genomic_DNA"/>
</dbReference>
<gene>
    <name evidence="1" type="ORF">WJU22_16040</name>
</gene>
<evidence type="ECO:0008006" key="3">
    <source>
        <dbReference type="Google" id="ProtNLM"/>
    </source>
</evidence>
<sequence>MKQYTCMFATLLAVACASSERQPNEIREIRATSEAVLATIEKKDIKAFRELVGVPLEQIGQSEATLARKFDRICRVYEEYAPNERPPVFVTDSVSTYNKRVVFIPIYSGKGLKGSVGQVRLMLLFGPKSHYPYNKISDIELHVFNHEMNELPLPDAELPSP</sequence>
<evidence type="ECO:0000313" key="1">
    <source>
        <dbReference type="EMBL" id="WZN44407.1"/>
    </source>
</evidence>
<reference evidence="1 2" key="1">
    <citation type="submission" date="2024-03" db="EMBL/GenBank/DDBJ databases">
        <title>Chitinophaga caseinilytica sp. nov., a casein hydrolysing bacterium isolated from forest soil.</title>
        <authorList>
            <person name="Lee D.S."/>
            <person name="Han D.M."/>
            <person name="Baek J.H."/>
            <person name="Choi D.G."/>
            <person name="Jeon J.H."/>
            <person name="Jeon C.O."/>
        </authorList>
    </citation>
    <scope>NUCLEOTIDE SEQUENCE [LARGE SCALE GENOMIC DNA]</scope>
    <source>
        <strain evidence="1 2">KACC 19118</strain>
    </source>
</reference>
<dbReference type="PROSITE" id="PS51257">
    <property type="entry name" value="PROKAR_LIPOPROTEIN"/>
    <property type="match status" value="1"/>
</dbReference>
<keyword evidence="2" id="KW-1185">Reference proteome</keyword>
<evidence type="ECO:0000313" key="2">
    <source>
        <dbReference type="Proteomes" id="UP001449657"/>
    </source>
</evidence>
<dbReference type="Proteomes" id="UP001449657">
    <property type="component" value="Chromosome"/>
</dbReference>
<proteinExistence type="predicted"/>
<organism evidence="1 2">
    <name type="scientific">Chitinophaga caseinilytica</name>
    <dbReference type="NCBI Taxonomy" id="2267521"/>
    <lineage>
        <taxon>Bacteria</taxon>
        <taxon>Pseudomonadati</taxon>
        <taxon>Bacteroidota</taxon>
        <taxon>Chitinophagia</taxon>
        <taxon>Chitinophagales</taxon>
        <taxon>Chitinophagaceae</taxon>
        <taxon>Chitinophaga</taxon>
    </lineage>
</organism>